<accession>A0A7K1FKA5</accession>
<dbReference type="Proteomes" id="UP000460221">
    <property type="component" value="Unassembled WGS sequence"/>
</dbReference>
<keyword evidence="2" id="KW-1185">Reference proteome</keyword>
<dbReference type="EMBL" id="WLYK01000001">
    <property type="protein sequence ID" value="MTD13849.1"/>
    <property type="molecule type" value="Genomic_DNA"/>
</dbReference>
<protein>
    <submittedName>
        <fullName evidence="1">DUF1800 family protein</fullName>
    </submittedName>
</protein>
<comment type="caution">
    <text evidence="1">The sequence shown here is derived from an EMBL/GenBank/DDBJ whole genome shotgun (WGS) entry which is preliminary data.</text>
</comment>
<organism evidence="1 2">
    <name type="scientific">Nakamurella alba</name>
    <dbReference type="NCBI Taxonomy" id="2665158"/>
    <lineage>
        <taxon>Bacteria</taxon>
        <taxon>Bacillati</taxon>
        <taxon>Actinomycetota</taxon>
        <taxon>Actinomycetes</taxon>
        <taxon>Nakamurellales</taxon>
        <taxon>Nakamurellaceae</taxon>
        <taxon>Nakamurella</taxon>
    </lineage>
</organism>
<evidence type="ECO:0000313" key="1">
    <source>
        <dbReference type="EMBL" id="MTD13849.1"/>
    </source>
</evidence>
<gene>
    <name evidence="1" type="ORF">GIS00_07830</name>
</gene>
<evidence type="ECO:0000313" key="2">
    <source>
        <dbReference type="Proteomes" id="UP000460221"/>
    </source>
</evidence>
<sequence>MSAPTLTAGAPAAATAAPTPLVAAGAVPSRPTRSQAFHLLSRFSYGATTATLNYVTKYGAEAWWNDQVSRGKLYPGYSASPRVAATGTLLNKTPAQVRAWQKSNGNEYGWDLMNQVTRVTLGLQAFSNSQLYETVVDFFANHLNVANHADDQTWVRHTMDRDVIRKHAFGTFTDMLLASARNPAMLSYLNLADSTKSMINENYGRELLELHTVGIGAGYNEAMVKASSKVLTGRTLERDQSKATYMTYVYKPERHWTGRVTILGWTHPNTNAADGQAVGDSYLRYLAKHPSTAKNLARKLCIRFVSDTPSQALIDSVAAAYTANGTAILPTVRAIFTSAEFWASAYKKVRRPAENLYATLRILDGRMGSDPVKTLDTLWWMTRTMGNVPLEWAPPNGYPDVAGAWRSSSNLLSMWQYHRGLAQNWWKEAFVVPPTTALYPATRPRTSGEAIRVLNVRLLGNETSATQQAALQEFLGEPASTLLDNSMLRWYLDHLVPLILDGPRHGRR</sequence>
<reference evidence="1 2" key="1">
    <citation type="submission" date="2019-11" db="EMBL/GenBank/DDBJ databases">
        <authorList>
            <person name="Jiang L.-Q."/>
        </authorList>
    </citation>
    <scope>NUCLEOTIDE SEQUENCE [LARGE SCALE GENOMIC DNA]</scope>
    <source>
        <strain evidence="1 2">YIM 132087</strain>
    </source>
</reference>
<dbReference type="RefSeq" id="WP_154767607.1">
    <property type="nucleotide sequence ID" value="NZ_WLYK01000001.1"/>
</dbReference>
<dbReference type="AlphaFoldDB" id="A0A7K1FKA5"/>
<name>A0A7K1FKA5_9ACTN</name>
<dbReference type="Pfam" id="PF08811">
    <property type="entry name" value="DUF1800"/>
    <property type="match status" value="1"/>
</dbReference>
<proteinExistence type="predicted"/>
<dbReference type="InterPro" id="IPR014917">
    <property type="entry name" value="DUF1800"/>
</dbReference>